<dbReference type="GO" id="GO:0004519">
    <property type="term" value="F:endonuclease activity"/>
    <property type="evidence" value="ECO:0007669"/>
    <property type="project" value="UniProtKB-KW"/>
</dbReference>
<evidence type="ECO:0000259" key="1">
    <source>
        <dbReference type="Pfam" id="PF13391"/>
    </source>
</evidence>
<evidence type="ECO:0000313" key="3">
    <source>
        <dbReference type="Proteomes" id="UP000093748"/>
    </source>
</evidence>
<keyword evidence="2" id="KW-0378">Hydrolase</keyword>
<feature type="domain" description="HNH nuclease" evidence="1">
    <location>
        <begin position="193"/>
        <end position="246"/>
    </location>
</feature>
<sequence length="299" mass="33748">MGFGVFIHRSDSIYDDSPAERYQFPSQYLRRVEACVGDWIIYYEPSKVDDTRGYFALAKVQQVIPDPVASGMYLALIEPGSYLDFANPVPFNGTDGLVERGLLNDQGRISGRAQSAVRPISSSDFNRILDLGLDAREPLLPRVDEIGISSGFQDEEAPFQFEHSRDRISYIGSRIVRDRVFRRIVLRAYDERCAITGLKLINGGGRAEVAAAHIRPVEANGPDVVNNGLALSGTAHWMFDRGLISLSDDLEILISRQVNDLESVQGFVNKTRRALPPRRPLERPHPHFLQWHREHCFKQ</sequence>
<name>A0A1A5J6H9_RHILI</name>
<protein>
    <submittedName>
        <fullName evidence="2">Restriction endonuclease</fullName>
    </submittedName>
</protein>
<keyword evidence="2" id="KW-0540">Nuclease</keyword>
<dbReference type="InterPro" id="IPR003615">
    <property type="entry name" value="HNH_nuc"/>
</dbReference>
<evidence type="ECO:0000313" key="2">
    <source>
        <dbReference type="EMBL" id="OBP76740.1"/>
    </source>
</evidence>
<comment type="caution">
    <text evidence="2">The sequence shown here is derived from an EMBL/GenBank/DDBJ whole genome shotgun (WGS) entry which is preliminary data.</text>
</comment>
<accession>A0A1A5J6H9</accession>
<dbReference type="AlphaFoldDB" id="A0A1A5J6H9"/>
<gene>
    <name evidence="2" type="ORF">BAE39_11630</name>
</gene>
<keyword evidence="2" id="KW-0255">Endonuclease</keyword>
<dbReference type="Pfam" id="PF13391">
    <property type="entry name" value="HNH_2"/>
    <property type="match status" value="1"/>
</dbReference>
<dbReference type="Proteomes" id="UP000093748">
    <property type="component" value="Unassembled WGS sequence"/>
</dbReference>
<dbReference type="EMBL" id="LZTJ01000012">
    <property type="protein sequence ID" value="OBP76740.1"/>
    <property type="molecule type" value="Genomic_DNA"/>
</dbReference>
<dbReference type="RefSeq" id="WP_032929790.1">
    <property type="nucleotide sequence ID" value="NZ_LZTH01000045.1"/>
</dbReference>
<organism evidence="2 3">
    <name type="scientific">Rhizobium loti</name>
    <name type="common">Mesorhizobium loti</name>
    <dbReference type="NCBI Taxonomy" id="381"/>
    <lineage>
        <taxon>Bacteria</taxon>
        <taxon>Pseudomonadati</taxon>
        <taxon>Pseudomonadota</taxon>
        <taxon>Alphaproteobacteria</taxon>
        <taxon>Hyphomicrobiales</taxon>
        <taxon>Phyllobacteriaceae</taxon>
        <taxon>Mesorhizobium</taxon>
    </lineage>
</organism>
<reference evidence="3" key="1">
    <citation type="submission" date="2016-06" db="EMBL/GenBank/DDBJ databases">
        <title>NZP2037 Pacbio-Illumina hybrid assembly.</title>
        <authorList>
            <person name="Ramsay J.P."/>
        </authorList>
    </citation>
    <scope>NUCLEOTIDE SEQUENCE [LARGE SCALE GENOMIC DNA]</scope>
    <source>
        <strain evidence="3">R7ANS::ICEMlSym2042</strain>
    </source>
</reference>
<proteinExistence type="predicted"/>
<dbReference type="OrthoDB" id="7181882at2"/>
<dbReference type="GeneID" id="66684686"/>